<gene>
    <name evidence="10" type="ORF">CUNI_LOCUS13390</name>
</gene>
<evidence type="ECO:0000313" key="11">
    <source>
        <dbReference type="Proteomes" id="UP000678393"/>
    </source>
</evidence>
<dbReference type="PANTHER" id="PTHR23294">
    <property type="entry name" value="ET TRANSLATION PRODUCT-RELATED"/>
    <property type="match status" value="1"/>
</dbReference>
<comment type="caution">
    <text evidence="10">The sequence shown here is derived from an EMBL/GenBank/DDBJ whole genome shotgun (WGS) entry which is preliminary data.</text>
</comment>
<feature type="transmembrane region" description="Helical" evidence="9">
    <location>
        <begin position="103"/>
        <end position="128"/>
    </location>
</feature>
<dbReference type="Gene3D" id="1.20.1250.20">
    <property type="entry name" value="MFS general substrate transporter like domains"/>
    <property type="match status" value="1"/>
</dbReference>
<feature type="transmembrane region" description="Helical" evidence="9">
    <location>
        <begin position="47"/>
        <end position="68"/>
    </location>
</feature>
<dbReference type="AlphaFoldDB" id="A0A8S3ZKQ9"/>
<evidence type="ECO:0000256" key="5">
    <source>
        <dbReference type="ARBA" id="ARBA00023136"/>
    </source>
</evidence>
<feature type="transmembrane region" description="Helical" evidence="9">
    <location>
        <begin position="140"/>
        <end position="161"/>
    </location>
</feature>
<evidence type="ECO:0000256" key="9">
    <source>
        <dbReference type="SAM" id="Phobius"/>
    </source>
</evidence>
<evidence type="ECO:0000256" key="8">
    <source>
        <dbReference type="ARBA" id="ARBA00041910"/>
    </source>
</evidence>
<dbReference type="Proteomes" id="UP000678393">
    <property type="component" value="Unassembled WGS sequence"/>
</dbReference>
<feature type="transmembrane region" description="Helical" evidence="9">
    <location>
        <begin position="404"/>
        <end position="425"/>
    </location>
</feature>
<feature type="transmembrane region" description="Helical" evidence="9">
    <location>
        <begin position="381"/>
        <end position="398"/>
    </location>
</feature>
<accession>A0A8S3ZKQ9</accession>
<keyword evidence="11" id="KW-1185">Reference proteome</keyword>
<comment type="similarity">
    <text evidence="2">Belongs to the unc-93 family.</text>
</comment>
<evidence type="ECO:0000256" key="6">
    <source>
        <dbReference type="ARBA" id="ARBA00023180"/>
    </source>
</evidence>
<evidence type="ECO:0000256" key="2">
    <source>
        <dbReference type="ARBA" id="ARBA00009172"/>
    </source>
</evidence>
<dbReference type="InterPro" id="IPR051617">
    <property type="entry name" value="UNC-93-like_regulator"/>
</dbReference>
<keyword evidence="4 9" id="KW-1133">Transmembrane helix</keyword>
<proteinExistence type="inferred from homology"/>
<feature type="transmembrane region" description="Helical" evidence="9">
    <location>
        <begin position="80"/>
        <end position="97"/>
    </location>
</feature>
<dbReference type="PANTHER" id="PTHR23294:SF0">
    <property type="entry name" value="UNC93-LIKE PROTEIN MFSD11"/>
    <property type="match status" value="1"/>
</dbReference>
<reference evidence="10" key="1">
    <citation type="submission" date="2021-04" db="EMBL/GenBank/DDBJ databases">
        <authorList>
            <consortium name="Molecular Ecology Group"/>
        </authorList>
    </citation>
    <scope>NUCLEOTIDE SEQUENCE</scope>
</reference>
<keyword evidence="6" id="KW-0325">Glycoprotein</keyword>
<dbReference type="InterPro" id="IPR036259">
    <property type="entry name" value="MFS_trans_sf"/>
</dbReference>
<feature type="transmembrane region" description="Helical" evidence="9">
    <location>
        <begin position="306"/>
        <end position="325"/>
    </location>
</feature>
<evidence type="ECO:0000256" key="7">
    <source>
        <dbReference type="ARBA" id="ARBA00040302"/>
    </source>
</evidence>
<evidence type="ECO:0000256" key="3">
    <source>
        <dbReference type="ARBA" id="ARBA00022692"/>
    </source>
</evidence>
<dbReference type="OrthoDB" id="196103at2759"/>
<dbReference type="InterPro" id="IPR010291">
    <property type="entry name" value="Ion_channel_UNC-93"/>
</dbReference>
<feature type="transmembrane region" description="Helical" evidence="9">
    <location>
        <begin position="234"/>
        <end position="252"/>
    </location>
</feature>
<evidence type="ECO:0000256" key="1">
    <source>
        <dbReference type="ARBA" id="ARBA00004141"/>
    </source>
</evidence>
<keyword evidence="3 9" id="KW-0812">Transmembrane</keyword>
<dbReference type="Pfam" id="PF05978">
    <property type="entry name" value="UNC-93"/>
    <property type="match status" value="1"/>
</dbReference>
<comment type="subcellular location">
    <subcellularLocation>
        <location evidence="1">Membrane</location>
        <topology evidence="1">Multi-pass membrane protein</topology>
    </subcellularLocation>
</comment>
<organism evidence="10 11">
    <name type="scientific">Candidula unifasciata</name>
    <dbReference type="NCBI Taxonomy" id="100452"/>
    <lineage>
        <taxon>Eukaryota</taxon>
        <taxon>Metazoa</taxon>
        <taxon>Spiralia</taxon>
        <taxon>Lophotrochozoa</taxon>
        <taxon>Mollusca</taxon>
        <taxon>Gastropoda</taxon>
        <taxon>Heterobranchia</taxon>
        <taxon>Euthyneura</taxon>
        <taxon>Panpulmonata</taxon>
        <taxon>Eupulmonata</taxon>
        <taxon>Stylommatophora</taxon>
        <taxon>Helicina</taxon>
        <taxon>Helicoidea</taxon>
        <taxon>Geomitridae</taxon>
        <taxon>Candidula</taxon>
    </lineage>
</organism>
<feature type="transmembrane region" description="Helical" evidence="9">
    <location>
        <begin position="272"/>
        <end position="294"/>
    </location>
</feature>
<evidence type="ECO:0000313" key="10">
    <source>
        <dbReference type="EMBL" id="CAG5127832.1"/>
    </source>
</evidence>
<name>A0A8S3ZKQ9_9EUPU</name>
<evidence type="ECO:0000256" key="4">
    <source>
        <dbReference type="ARBA" id="ARBA00022989"/>
    </source>
</evidence>
<feature type="transmembrane region" description="Helical" evidence="9">
    <location>
        <begin position="9"/>
        <end position="27"/>
    </location>
</feature>
<keyword evidence="5 9" id="KW-0472">Membrane</keyword>
<protein>
    <recommendedName>
        <fullName evidence="7">UNC93-like protein MFSD11</fullName>
    </recommendedName>
    <alternativeName>
        <fullName evidence="8">Major facilitator superfamily domain-containing protein 11</fullName>
    </alternativeName>
</protein>
<dbReference type="EMBL" id="CAJHNH020002813">
    <property type="protein sequence ID" value="CAG5127832.1"/>
    <property type="molecule type" value="Genomic_DNA"/>
</dbReference>
<dbReference type="GO" id="GO:0016020">
    <property type="term" value="C:membrane"/>
    <property type="evidence" value="ECO:0007669"/>
    <property type="project" value="UniProtKB-SubCell"/>
</dbReference>
<sequence>MADGYFDLRFYNIIVLGISFMLIFTAFQTCSMVEKTVLDSAAKNENFTGNGYTSLGILYAVFSISNWAAPSFVCFAGPRVSMFVGSLFYFLFVLSFLKPMVWSLYLGSVLVGFGAAILWTAQGTFFTINSDSQTSARNSGIFWALSQCSLLFGNLYCYFVFKGQSTITDTERTNLFLALSAAGLAGSLCLLALRRPRIVSSDDALNLNASVARSPDTPLTALKKAFALMKTKEVLLLCLMFAYTGLEMTFYSGVYGTSVSHNLHFGNNANGLLGISGIFIGVGEIVGGGFFGMMAKKTNKHGRDPIIVLGYVAHIVAFYIVFLNLPASSPIEDTLGPTYITSNEYLAIVASFLLGFGDSSFNTQIYSLIGTMFPEDSSAGFAIFKFMQSVTAAVGFYYSNVLLLQWQLLILVISGTVGIAGFILVEWGIAHVTRSGYEQI</sequence>
<dbReference type="SUPFAM" id="SSF103473">
    <property type="entry name" value="MFS general substrate transporter"/>
    <property type="match status" value="1"/>
</dbReference>